<dbReference type="InterPro" id="IPR013057">
    <property type="entry name" value="AA_transpt_TM"/>
</dbReference>
<accession>A0AAE1DXA9</accession>
<dbReference type="EMBL" id="JAWDGP010001963">
    <property type="protein sequence ID" value="KAK3786481.1"/>
    <property type="molecule type" value="Genomic_DNA"/>
</dbReference>
<evidence type="ECO:0000259" key="6">
    <source>
        <dbReference type="Pfam" id="PF01490"/>
    </source>
</evidence>
<dbReference type="FunFam" id="1.20.1740.10:FF:000052">
    <property type="entry name" value="Lysine histidine transporter-like 3"/>
    <property type="match status" value="1"/>
</dbReference>
<dbReference type="GO" id="GO:0005774">
    <property type="term" value="C:vacuolar membrane"/>
    <property type="evidence" value="ECO:0007669"/>
    <property type="project" value="TreeGrafter"/>
</dbReference>
<evidence type="ECO:0000256" key="3">
    <source>
        <dbReference type="ARBA" id="ARBA00022989"/>
    </source>
</evidence>
<protein>
    <recommendedName>
        <fullName evidence="6">Amino acid transporter transmembrane domain-containing protein</fullName>
    </recommendedName>
</protein>
<reference evidence="7" key="1">
    <citation type="journal article" date="2023" name="G3 (Bethesda)">
        <title>A reference genome for the long-term kleptoplast-retaining sea slug Elysia crispata morphotype clarki.</title>
        <authorList>
            <person name="Eastman K.E."/>
            <person name="Pendleton A.L."/>
            <person name="Shaikh M.A."/>
            <person name="Suttiyut T."/>
            <person name="Ogas R."/>
            <person name="Tomko P."/>
            <person name="Gavelis G."/>
            <person name="Widhalm J.R."/>
            <person name="Wisecaver J.H."/>
        </authorList>
    </citation>
    <scope>NUCLEOTIDE SEQUENCE</scope>
    <source>
        <strain evidence="7">ECLA1</strain>
    </source>
</reference>
<feature type="transmembrane region" description="Helical" evidence="5">
    <location>
        <begin position="229"/>
        <end position="249"/>
    </location>
</feature>
<feature type="transmembrane region" description="Helical" evidence="5">
    <location>
        <begin position="344"/>
        <end position="361"/>
    </location>
</feature>
<keyword evidence="2 5" id="KW-0812">Transmembrane</keyword>
<comment type="subcellular location">
    <subcellularLocation>
        <location evidence="1">Membrane</location>
        <topology evidence="1">Multi-pass membrane protein</topology>
    </subcellularLocation>
</comment>
<dbReference type="PANTHER" id="PTHR22950:SF703">
    <property type="entry name" value="AMINO ACID TRANSPORTER TRANSMEMBRANE DOMAIN-CONTAINING PROTEIN"/>
    <property type="match status" value="1"/>
</dbReference>
<evidence type="ECO:0000256" key="4">
    <source>
        <dbReference type="ARBA" id="ARBA00023136"/>
    </source>
</evidence>
<keyword evidence="4 5" id="KW-0472">Membrane</keyword>
<feature type="transmembrane region" description="Helical" evidence="5">
    <location>
        <begin position="410"/>
        <end position="435"/>
    </location>
</feature>
<feature type="transmembrane region" description="Helical" evidence="5">
    <location>
        <begin position="126"/>
        <end position="146"/>
    </location>
</feature>
<proteinExistence type="predicted"/>
<organism evidence="7 8">
    <name type="scientific">Elysia crispata</name>
    <name type="common">lettuce slug</name>
    <dbReference type="NCBI Taxonomy" id="231223"/>
    <lineage>
        <taxon>Eukaryota</taxon>
        <taxon>Metazoa</taxon>
        <taxon>Spiralia</taxon>
        <taxon>Lophotrochozoa</taxon>
        <taxon>Mollusca</taxon>
        <taxon>Gastropoda</taxon>
        <taxon>Heterobranchia</taxon>
        <taxon>Euthyneura</taxon>
        <taxon>Panpulmonata</taxon>
        <taxon>Sacoglossa</taxon>
        <taxon>Placobranchoidea</taxon>
        <taxon>Plakobranchidae</taxon>
        <taxon>Elysia</taxon>
    </lineage>
</organism>
<feature type="transmembrane region" description="Helical" evidence="5">
    <location>
        <begin position="166"/>
        <end position="182"/>
    </location>
</feature>
<feature type="transmembrane region" description="Helical" evidence="5">
    <location>
        <begin position="187"/>
        <end position="209"/>
    </location>
</feature>
<dbReference type="Proteomes" id="UP001283361">
    <property type="component" value="Unassembled WGS sequence"/>
</dbReference>
<feature type="transmembrane region" description="Helical" evidence="5">
    <location>
        <begin position="367"/>
        <end position="389"/>
    </location>
</feature>
<feature type="transmembrane region" description="Helical" evidence="5">
    <location>
        <begin position="42"/>
        <end position="64"/>
    </location>
</feature>
<name>A0AAE1DXA9_9GAST</name>
<gene>
    <name evidence="7" type="ORF">RRG08_058537</name>
</gene>
<comment type="caution">
    <text evidence="7">The sequence shown here is derived from an EMBL/GenBank/DDBJ whole genome shotgun (WGS) entry which is preliminary data.</text>
</comment>
<evidence type="ECO:0000256" key="5">
    <source>
        <dbReference type="SAM" id="Phobius"/>
    </source>
</evidence>
<feature type="transmembrane region" description="Helical" evidence="5">
    <location>
        <begin position="261"/>
        <end position="284"/>
    </location>
</feature>
<feature type="transmembrane region" description="Helical" evidence="5">
    <location>
        <begin position="304"/>
        <end position="323"/>
    </location>
</feature>
<dbReference type="GO" id="GO:0015179">
    <property type="term" value="F:L-amino acid transmembrane transporter activity"/>
    <property type="evidence" value="ECO:0007669"/>
    <property type="project" value="TreeGrafter"/>
</dbReference>
<feature type="domain" description="Amino acid transporter transmembrane" evidence="6">
    <location>
        <begin position="40"/>
        <end position="422"/>
    </location>
</feature>
<feature type="transmembrane region" description="Helical" evidence="5">
    <location>
        <begin position="70"/>
        <end position="90"/>
    </location>
</feature>
<sequence>MEIKKYLTKAVPFRNGCSADDMRLSPSTPVESQDVGPQGMSVLTTVLFTVGYSVGAGVLGLPHALCGTGWVGIIIFCVCALASMFTADLLGRCLVLVLERHSEQQDILRYPYPAIGQAAYGNRLRLMISVGIDVSMLGQGVVYLLMASQNMSELVSNLHVDIPKCFWQLIICAVICPVCWCGTPKDFWLIGVGAAGSIAAACVLLLIAMGRDAPQLSPSYDSPFKWTTFLMSFGMIFFAFGSHPSLPTFQADMKQPNKFNLVCLISYSSLSIIYIVMAVEGFLVYGSKVQPSIVMSMMPGPMLVAVQILVTIHLLCAFVIVTNPVCQEGEEILKISPYFSYQRILFRTCVVCLALFIALSIPQFGAIMSLVGGSSIAVLMFVVPPVCYLKLCSMKGPWEPIEVPLHEKVACVEIIIVGAALGASITATALEALVYSEFSKPCYLS</sequence>
<evidence type="ECO:0000256" key="1">
    <source>
        <dbReference type="ARBA" id="ARBA00004141"/>
    </source>
</evidence>
<dbReference type="AlphaFoldDB" id="A0AAE1DXA9"/>
<dbReference type="PANTHER" id="PTHR22950">
    <property type="entry name" value="AMINO ACID TRANSPORTER"/>
    <property type="match status" value="1"/>
</dbReference>
<keyword evidence="3 5" id="KW-1133">Transmembrane helix</keyword>
<keyword evidence="8" id="KW-1185">Reference proteome</keyword>
<dbReference type="Gene3D" id="1.20.1740.10">
    <property type="entry name" value="Amino acid/polyamine transporter I"/>
    <property type="match status" value="1"/>
</dbReference>
<evidence type="ECO:0000313" key="8">
    <source>
        <dbReference type="Proteomes" id="UP001283361"/>
    </source>
</evidence>
<evidence type="ECO:0000256" key="2">
    <source>
        <dbReference type="ARBA" id="ARBA00022692"/>
    </source>
</evidence>
<dbReference type="Pfam" id="PF01490">
    <property type="entry name" value="Aa_trans"/>
    <property type="match status" value="1"/>
</dbReference>
<evidence type="ECO:0000313" key="7">
    <source>
        <dbReference type="EMBL" id="KAK3786481.1"/>
    </source>
</evidence>